<evidence type="ECO:0000313" key="2">
    <source>
        <dbReference type="EMBL" id="OLQ04412.1"/>
    </source>
</evidence>
<comment type="caution">
    <text evidence="2">The sequence shown here is derived from an EMBL/GenBank/DDBJ whole genome shotgun (WGS) entry which is preliminary data.</text>
</comment>
<reference evidence="2 3" key="1">
    <citation type="submission" date="2016-02" db="EMBL/GenBank/DDBJ databases">
        <title>Genome analysis of coral dinoflagellate symbionts highlights evolutionary adaptations to a symbiotic lifestyle.</title>
        <authorList>
            <person name="Aranda M."/>
            <person name="Li Y."/>
            <person name="Liew Y.J."/>
            <person name="Baumgarten S."/>
            <person name="Simakov O."/>
            <person name="Wilson M."/>
            <person name="Piel J."/>
            <person name="Ashoor H."/>
            <person name="Bougouffa S."/>
            <person name="Bajic V.B."/>
            <person name="Ryu T."/>
            <person name="Ravasi T."/>
            <person name="Bayer T."/>
            <person name="Micklem G."/>
            <person name="Kim H."/>
            <person name="Bhak J."/>
            <person name="Lajeunesse T.C."/>
            <person name="Voolstra C.R."/>
        </authorList>
    </citation>
    <scope>NUCLEOTIDE SEQUENCE [LARGE SCALE GENOMIC DNA]</scope>
    <source>
        <strain evidence="2 3">CCMP2467</strain>
    </source>
</reference>
<protein>
    <submittedName>
        <fullName evidence="2">Uncharacterized protein</fullName>
    </submittedName>
</protein>
<sequence length="157" mass="17683">MDWPMSSAEKRFVAFALYQREVAATEASLQAAEREIRDLRRDQTAPGRWSISSGPETQAAPWQEALARSQPAPGAPPTPRRRRWSRRSEEPVQMPITATAQKCRSLHASERDSADTRVRAVSWDTGGSQRRERRVPLVSLEQFIGMLQILNGALESQ</sequence>
<organism evidence="2 3">
    <name type="scientific">Symbiodinium microadriaticum</name>
    <name type="common">Dinoflagellate</name>
    <name type="synonym">Zooxanthella microadriatica</name>
    <dbReference type="NCBI Taxonomy" id="2951"/>
    <lineage>
        <taxon>Eukaryota</taxon>
        <taxon>Sar</taxon>
        <taxon>Alveolata</taxon>
        <taxon>Dinophyceae</taxon>
        <taxon>Suessiales</taxon>
        <taxon>Symbiodiniaceae</taxon>
        <taxon>Symbiodinium</taxon>
    </lineage>
</organism>
<evidence type="ECO:0000256" key="1">
    <source>
        <dbReference type="SAM" id="MobiDB-lite"/>
    </source>
</evidence>
<proteinExistence type="predicted"/>
<accession>A0A1Q9EAH8</accession>
<dbReference type="AlphaFoldDB" id="A0A1Q9EAH8"/>
<name>A0A1Q9EAH8_SYMMI</name>
<dbReference type="EMBL" id="LSRX01000211">
    <property type="protein sequence ID" value="OLQ04412.1"/>
    <property type="molecule type" value="Genomic_DNA"/>
</dbReference>
<dbReference type="OrthoDB" id="10603821at2759"/>
<keyword evidence="3" id="KW-1185">Reference proteome</keyword>
<feature type="region of interest" description="Disordered" evidence="1">
    <location>
        <begin position="38"/>
        <end position="132"/>
    </location>
</feature>
<gene>
    <name evidence="2" type="ORF">AK812_SmicGene12496</name>
</gene>
<dbReference type="Proteomes" id="UP000186817">
    <property type="component" value="Unassembled WGS sequence"/>
</dbReference>
<feature type="compositionally biased region" description="Basic and acidic residues" evidence="1">
    <location>
        <begin position="107"/>
        <end position="118"/>
    </location>
</feature>
<evidence type="ECO:0000313" key="3">
    <source>
        <dbReference type="Proteomes" id="UP000186817"/>
    </source>
</evidence>